<evidence type="ECO:0000256" key="11">
    <source>
        <dbReference type="PIRSR" id="PIRSR005096-2"/>
    </source>
</evidence>
<dbReference type="UniPathway" id="UPA00242"/>
<dbReference type="InterPro" id="IPR015443">
    <property type="entry name" value="Aldose_1-epimerase"/>
</dbReference>
<reference evidence="13 14" key="1">
    <citation type="journal article" date="2020" name="Biotechnol. Biofuels">
        <title>New insights from the biogas microbiome by comprehensive genome-resolved metagenomics of nearly 1600 species originating from multiple anaerobic digesters.</title>
        <authorList>
            <person name="Campanaro S."/>
            <person name="Treu L."/>
            <person name="Rodriguez-R L.M."/>
            <person name="Kovalovszki A."/>
            <person name="Ziels R.M."/>
            <person name="Maus I."/>
            <person name="Zhu X."/>
            <person name="Kougias P.G."/>
            <person name="Basile A."/>
            <person name="Luo G."/>
            <person name="Schluter A."/>
            <person name="Konstantinidis K.T."/>
            <person name="Angelidaki I."/>
        </authorList>
    </citation>
    <scope>NUCLEOTIDE SEQUENCE [LARGE SCALE GENOMIC DNA]</scope>
    <source>
        <strain evidence="13">AS27yjCOA_61</strain>
    </source>
</reference>
<dbReference type="AlphaFoldDB" id="A0A847J3N4"/>
<dbReference type="GO" id="GO:0006006">
    <property type="term" value="P:glucose metabolic process"/>
    <property type="evidence" value="ECO:0007669"/>
    <property type="project" value="TreeGrafter"/>
</dbReference>
<evidence type="ECO:0000256" key="10">
    <source>
        <dbReference type="PIRSR" id="PIRSR005096-1"/>
    </source>
</evidence>
<comment type="similarity">
    <text evidence="3">Belongs to the aldose epimerase family.</text>
</comment>
<evidence type="ECO:0000256" key="1">
    <source>
        <dbReference type="ARBA" id="ARBA00001614"/>
    </source>
</evidence>
<evidence type="ECO:0000256" key="12">
    <source>
        <dbReference type="PIRSR" id="PIRSR005096-3"/>
    </source>
</evidence>
<evidence type="ECO:0000313" key="14">
    <source>
        <dbReference type="Proteomes" id="UP000559962"/>
    </source>
</evidence>
<dbReference type="Proteomes" id="UP000559962">
    <property type="component" value="Unassembled WGS sequence"/>
</dbReference>
<keyword evidence="6" id="KW-0413">Isomerase</keyword>
<evidence type="ECO:0000256" key="5">
    <source>
        <dbReference type="ARBA" id="ARBA00014165"/>
    </source>
</evidence>
<dbReference type="PANTHER" id="PTHR10091:SF0">
    <property type="entry name" value="GALACTOSE MUTAROTASE"/>
    <property type="match status" value="1"/>
</dbReference>
<dbReference type="GO" id="GO:0005737">
    <property type="term" value="C:cytoplasm"/>
    <property type="evidence" value="ECO:0007669"/>
    <property type="project" value="TreeGrafter"/>
</dbReference>
<evidence type="ECO:0000256" key="6">
    <source>
        <dbReference type="ARBA" id="ARBA00023235"/>
    </source>
</evidence>
<comment type="caution">
    <text evidence="13">The sequence shown here is derived from an EMBL/GenBank/DDBJ whole genome shotgun (WGS) entry which is preliminary data.</text>
</comment>
<feature type="binding site" evidence="11">
    <location>
        <position position="218"/>
    </location>
    <ligand>
        <name>beta-D-galactose</name>
        <dbReference type="ChEBI" id="CHEBI:27667"/>
    </ligand>
</feature>
<dbReference type="GO" id="GO:0004034">
    <property type="term" value="F:aldose 1-epimerase activity"/>
    <property type="evidence" value="ECO:0007669"/>
    <property type="project" value="UniProtKB-EC"/>
</dbReference>
<dbReference type="Gene3D" id="2.70.98.10">
    <property type="match status" value="1"/>
</dbReference>
<evidence type="ECO:0000256" key="9">
    <source>
        <dbReference type="ARBA" id="ARBA00033373"/>
    </source>
</evidence>
<keyword evidence="7" id="KW-0119">Carbohydrate metabolism</keyword>
<dbReference type="InterPro" id="IPR011013">
    <property type="entry name" value="Gal_mutarotase_sf_dom"/>
</dbReference>
<dbReference type="CDD" id="cd09019">
    <property type="entry name" value="galactose_mutarotase_like"/>
    <property type="match status" value="1"/>
</dbReference>
<feature type="binding site" evidence="12">
    <location>
        <begin position="146"/>
        <end position="148"/>
    </location>
    <ligand>
        <name>beta-D-galactose</name>
        <dbReference type="ChEBI" id="CHEBI:27667"/>
    </ligand>
</feature>
<dbReference type="EC" id="5.1.3.3" evidence="4"/>
<dbReference type="EMBL" id="JAAYVO010000052">
    <property type="protein sequence ID" value="NLH35190.1"/>
    <property type="molecule type" value="Genomic_DNA"/>
</dbReference>
<evidence type="ECO:0000256" key="4">
    <source>
        <dbReference type="ARBA" id="ARBA00013185"/>
    </source>
</evidence>
<dbReference type="InterPro" id="IPR014718">
    <property type="entry name" value="GH-type_carb-bd"/>
</dbReference>
<protein>
    <recommendedName>
        <fullName evidence="5">Aldose 1-epimerase</fullName>
        <ecNumber evidence="4">5.1.3.3</ecNumber>
    </recommendedName>
    <alternativeName>
        <fullName evidence="9">Galactose mutarotase</fullName>
    </alternativeName>
    <alternativeName>
        <fullName evidence="8">Type-1 mutarotase</fullName>
    </alternativeName>
</protein>
<gene>
    <name evidence="13" type="ORF">GX453_04080</name>
</gene>
<dbReference type="GO" id="GO:0033499">
    <property type="term" value="P:galactose catabolic process via UDP-galactose, Leloir pathway"/>
    <property type="evidence" value="ECO:0007669"/>
    <property type="project" value="TreeGrafter"/>
</dbReference>
<evidence type="ECO:0000256" key="3">
    <source>
        <dbReference type="ARBA" id="ARBA00006206"/>
    </source>
</evidence>
<proteinExistence type="inferred from homology"/>
<dbReference type="PROSITE" id="PS00545">
    <property type="entry name" value="ALDOSE_1_EPIMERASE"/>
    <property type="match status" value="1"/>
</dbReference>
<name>A0A847J3N4_9LACT</name>
<feature type="active site" description="Proton donor" evidence="10">
    <location>
        <position position="146"/>
    </location>
</feature>
<dbReference type="PANTHER" id="PTHR10091">
    <property type="entry name" value="ALDOSE-1-EPIMERASE"/>
    <property type="match status" value="1"/>
</dbReference>
<comment type="catalytic activity">
    <reaction evidence="1">
        <text>alpha-D-glucose = beta-D-glucose</text>
        <dbReference type="Rhea" id="RHEA:10264"/>
        <dbReference type="ChEBI" id="CHEBI:15903"/>
        <dbReference type="ChEBI" id="CHEBI:17925"/>
        <dbReference type="EC" id="5.1.3.3"/>
    </reaction>
</comment>
<comment type="pathway">
    <text evidence="2">Carbohydrate metabolism; hexose metabolism.</text>
</comment>
<evidence type="ECO:0000256" key="2">
    <source>
        <dbReference type="ARBA" id="ARBA00005028"/>
    </source>
</evidence>
<dbReference type="SUPFAM" id="SSF74650">
    <property type="entry name" value="Galactose mutarotase-like"/>
    <property type="match status" value="1"/>
</dbReference>
<dbReference type="InterPro" id="IPR008183">
    <property type="entry name" value="Aldose_1/G6P_1-epimerase"/>
</dbReference>
<feature type="non-terminal residue" evidence="13">
    <location>
        <position position="1"/>
    </location>
</feature>
<sequence>ELSNFGARIISFVVGGRQMVLGFDNLADYQQTPHIGATIGRVAGRIQEGRATITGLDYQFAVNHPAGYTLHGGTPGFDERYFETVVLTESVAACQVTFRYVSPAFEHGFPGEVTLDVTHRFDEDNRWTVLFDATSTADTLFNPTNHVYFNLTGDVGQSVFDHILQVSADEVAVLASNGLPTGQKQWVAGSDFDFRRPLGLSQIAQSQMAAIRQFDGLDHPFFLTDSSNAGRLISPDGRFELVVQTNQTAVVVFTMNFGATGLKFRGKEMVKHAGITFETQSAPGSERFADFGQIVLKKGDTYHAETAYQVTQKG</sequence>
<evidence type="ECO:0000256" key="8">
    <source>
        <dbReference type="ARBA" id="ARBA00032300"/>
    </source>
</evidence>
<dbReference type="GO" id="GO:0030246">
    <property type="term" value="F:carbohydrate binding"/>
    <property type="evidence" value="ECO:0007669"/>
    <property type="project" value="InterPro"/>
</dbReference>
<organism evidence="13 14">
    <name type="scientific">Pseudolactococcus chungangensis</name>
    <dbReference type="NCBI Taxonomy" id="451457"/>
    <lineage>
        <taxon>Bacteria</taxon>
        <taxon>Bacillati</taxon>
        <taxon>Bacillota</taxon>
        <taxon>Bacilli</taxon>
        <taxon>Lactobacillales</taxon>
        <taxon>Streptococcaceae</taxon>
        <taxon>Pseudolactococcus</taxon>
    </lineage>
</organism>
<accession>A0A847J3N4</accession>
<evidence type="ECO:0000256" key="7">
    <source>
        <dbReference type="ARBA" id="ARBA00023277"/>
    </source>
</evidence>
<dbReference type="Pfam" id="PF01263">
    <property type="entry name" value="Aldose_epim"/>
    <property type="match status" value="1"/>
</dbReference>
<dbReference type="InterPro" id="IPR047215">
    <property type="entry name" value="Galactose_mutarotase-like"/>
</dbReference>
<feature type="active site" description="Proton acceptor" evidence="10">
    <location>
        <position position="278"/>
    </location>
</feature>
<dbReference type="InterPro" id="IPR018052">
    <property type="entry name" value="Ald1_epimerase_CS"/>
</dbReference>
<dbReference type="PIRSF" id="PIRSF005096">
    <property type="entry name" value="GALM"/>
    <property type="match status" value="1"/>
</dbReference>
<evidence type="ECO:0000313" key="13">
    <source>
        <dbReference type="EMBL" id="NLH35190.1"/>
    </source>
</evidence>